<evidence type="ECO:0000259" key="1">
    <source>
        <dbReference type="PROSITE" id="PS51094"/>
    </source>
</evidence>
<comment type="caution">
    <text evidence="2">The sequence shown here is derived from an EMBL/GenBank/DDBJ whole genome shotgun (WGS) entry which is preliminary data.</text>
</comment>
<dbReference type="PANTHER" id="PTHR30185">
    <property type="entry name" value="CRYPTIC BETA-GLUCOSIDE BGL OPERON ANTITERMINATOR"/>
    <property type="match status" value="1"/>
</dbReference>
<dbReference type="InterPro" id="IPR050661">
    <property type="entry name" value="BglG_antiterminators"/>
</dbReference>
<dbReference type="PROSITE" id="PS51094">
    <property type="entry name" value="PTS_EIIA_TYPE_2"/>
    <property type="match status" value="1"/>
</dbReference>
<reference evidence="2" key="1">
    <citation type="submission" date="2022-09" db="EMBL/GenBank/DDBJ databases">
        <title>Intensive care unit water sources are persistently colonized with multi-drug resistant bacteria and are the site of extensive horizontal gene transfer of antibiotic resistance genes.</title>
        <authorList>
            <person name="Diorio-Toth L."/>
        </authorList>
    </citation>
    <scope>NUCLEOTIDE SEQUENCE</scope>
    <source>
        <strain evidence="2">GD03936</strain>
    </source>
</reference>
<dbReference type="Proteomes" id="UP001158416">
    <property type="component" value="Unassembled WGS sequence"/>
</dbReference>
<sequence length="580" mass="64771">MLNERQFALLDALESQPAALSGLAQHTGVSARTILRDIDYINFTLSGTARIRATGSALYRLDIADRKQYFRLLQRHDNDDRLLALLLIHPVMSRAQLADALNLPDAWIAERLPRLRQRYARAFLLASRPGAGYFIDIDPEKRLILLANLFRKDPLVFPLAGIAPATLPMLHAHCQCLTAWPDIQTDYRVSVVLAGYALRQQLPVSAGAAGSDALRDCCERTEIWLSPTVINVIASTLSRLQQRASGITSEYVAERLARLSTVGQPQIIDDQLKDDLTAHLKRCVAMPNWLPESRPGSMNNLKAAWPAAFDLSVKFINQLRTEIDIPLIDSDLPGLYFACALERHHSEWTPIVLLADQNAIATINKMAIEREVMNCRVVVAFTPDELAALTEECQPALIVNNSHFLLNDSLRNVLAIRNIITAAGIDQIKDFLASAFIRQQPERFFPPEGAFHYANSASESWEEIIAAITARLLEKQLITRDEALRISQREREGENLIVNHVAIPHCWSEAAGPFRGFFITLERALHVNGQPVKHALIACASAVNRQELKVFSFLAGMLSSYSPQQIARVDGYETFIALLR</sequence>
<dbReference type="Gene3D" id="3.40.930.10">
    <property type="entry name" value="Mannitol-specific EII, Chain A"/>
    <property type="match status" value="1"/>
</dbReference>
<dbReference type="EMBL" id="JAOCAP010000015">
    <property type="protein sequence ID" value="MDH1320859.1"/>
    <property type="molecule type" value="Genomic_DNA"/>
</dbReference>
<name>A0AA42PUB7_9ENTR</name>
<dbReference type="Gene3D" id="1.10.10.10">
    <property type="entry name" value="Winged helix-like DNA-binding domain superfamily/Winged helix DNA-binding domain"/>
    <property type="match status" value="1"/>
</dbReference>
<evidence type="ECO:0000313" key="2">
    <source>
        <dbReference type="EMBL" id="MDH1320859.1"/>
    </source>
</evidence>
<dbReference type="InterPro" id="IPR002178">
    <property type="entry name" value="PTS_EIIA_type-2_dom"/>
</dbReference>
<evidence type="ECO:0000313" key="3">
    <source>
        <dbReference type="Proteomes" id="UP001158416"/>
    </source>
</evidence>
<dbReference type="InterPro" id="IPR016152">
    <property type="entry name" value="PTrfase/Anion_transptr"/>
</dbReference>
<dbReference type="InterPro" id="IPR036388">
    <property type="entry name" value="WH-like_DNA-bd_sf"/>
</dbReference>
<dbReference type="NCBIfam" id="NF007366">
    <property type="entry name" value="PRK09863.1"/>
    <property type="match status" value="1"/>
</dbReference>
<dbReference type="PANTHER" id="PTHR30185:SF14">
    <property type="entry name" value="STATIONARY PHASE-INDUCIBLE PROTEIN CSIE-RELATED"/>
    <property type="match status" value="1"/>
</dbReference>
<protein>
    <submittedName>
        <fullName evidence="2">Frv operon regulatory protein</fullName>
    </submittedName>
</protein>
<dbReference type="AlphaFoldDB" id="A0AA42PUB7"/>
<dbReference type="SUPFAM" id="SSF55804">
    <property type="entry name" value="Phoshotransferase/anion transport protein"/>
    <property type="match status" value="1"/>
</dbReference>
<proteinExistence type="predicted"/>
<feature type="domain" description="PTS EIIA type-2" evidence="1">
    <location>
        <begin position="443"/>
        <end position="580"/>
    </location>
</feature>
<dbReference type="RefSeq" id="WP_280030211.1">
    <property type="nucleotide sequence ID" value="NZ_JAOCAP010000015.1"/>
</dbReference>
<accession>A0AA42PUB7</accession>
<dbReference type="Pfam" id="PF00359">
    <property type="entry name" value="PTS_EIIA_2"/>
    <property type="match status" value="1"/>
</dbReference>
<gene>
    <name evidence="2" type="ORF">N5C39_21010</name>
</gene>
<organism evidence="2 3">
    <name type="scientific">Enterobacter bugandensis</name>
    <dbReference type="NCBI Taxonomy" id="881260"/>
    <lineage>
        <taxon>Bacteria</taxon>
        <taxon>Pseudomonadati</taxon>
        <taxon>Pseudomonadota</taxon>
        <taxon>Gammaproteobacteria</taxon>
        <taxon>Enterobacterales</taxon>
        <taxon>Enterobacteriaceae</taxon>
        <taxon>Enterobacter</taxon>
    </lineage>
</organism>